<protein>
    <submittedName>
        <fullName evidence="2">Tail lysozyme, putative</fullName>
    </submittedName>
</protein>
<gene>
    <name evidence="2" type="ORF">H480_42785</name>
</gene>
<keyword evidence="3" id="KW-1185">Reference proteome</keyword>
<dbReference type="PATRIC" id="fig|1292037.4.peg.8018"/>
<comment type="caution">
    <text evidence="2">The sequence shown here is derived from an EMBL/GenBank/DDBJ whole genome shotgun (WGS) entry which is preliminary data.</text>
</comment>
<feature type="domain" description="IraD/Gp25-like" evidence="1">
    <location>
        <begin position="26"/>
        <end position="113"/>
    </location>
</feature>
<proteinExistence type="predicted"/>
<dbReference type="Proteomes" id="UP000014139">
    <property type="component" value="Unassembled WGS sequence"/>
</dbReference>
<dbReference type="OrthoDB" id="9802846at2"/>
<dbReference type="Pfam" id="PF04965">
    <property type="entry name" value="GPW_gp25"/>
    <property type="match status" value="1"/>
</dbReference>
<name>R1FGF4_9PSEU</name>
<reference evidence="2 3" key="1">
    <citation type="submission" date="2013-02" db="EMBL/GenBank/DDBJ databases">
        <title>Draft genome sequence of Amycolatopsis vancoresmycina strain DSM 44592T.</title>
        <authorList>
            <person name="Kumar S."/>
            <person name="Kaur N."/>
            <person name="Kaur C."/>
            <person name="Raghava G.P.S."/>
            <person name="Mayilraj S."/>
        </authorList>
    </citation>
    <scope>NUCLEOTIDE SEQUENCE [LARGE SCALE GENOMIC DNA]</scope>
    <source>
        <strain evidence="2 3">DSM 44592</strain>
    </source>
</reference>
<dbReference type="AlphaFoldDB" id="R1FGF4"/>
<organism evidence="2 3">
    <name type="scientific">Amycolatopsis vancoresmycina DSM 44592</name>
    <dbReference type="NCBI Taxonomy" id="1292037"/>
    <lineage>
        <taxon>Bacteria</taxon>
        <taxon>Bacillati</taxon>
        <taxon>Actinomycetota</taxon>
        <taxon>Actinomycetes</taxon>
        <taxon>Pseudonocardiales</taxon>
        <taxon>Pseudonocardiaceae</taxon>
        <taxon>Amycolatopsis</taxon>
    </lineage>
</organism>
<evidence type="ECO:0000313" key="2">
    <source>
        <dbReference type="EMBL" id="EOD58698.1"/>
    </source>
</evidence>
<evidence type="ECO:0000313" key="3">
    <source>
        <dbReference type="Proteomes" id="UP000014139"/>
    </source>
</evidence>
<dbReference type="EMBL" id="AOUO01000746">
    <property type="protein sequence ID" value="EOD58698.1"/>
    <property type="molecule type" value="Genomic_DNA"/>
</dbReference>
<dbReference type="eggNOG" id="COG3628">
    <property type="taxonomic scope" value="Bacteria"/>
</dbReference>
<evidence type="ECO:0000259" key="1">
    <source>
        <dbReference type="Pfam" id="PF04965"/>
    </source>
</evidence>
<dbReference type="SUPFAM" id="SSF160719">
    <property type="entry name" value="gpW/gp25-like"/>
    <property type="match status" value="1"/>
</dbReference>
<dbReference type="InterPro" id="IPR007048">
    <property type="entry name" value="IraD/Gp25-like"/>
</dbReference>
<sequence length="131" mass="14293">MSEDFLGTGWPFPLVPDEAGRLGYAEGEQSIDACLRALLLTNVGERVMRPDFGTRVQESVFAPGSVQSLRDLEDSVAGAIRDFEPRVELDEVRAEAAESRVTVSVTYRVRHSNTKANLVFPFYLGLAGGSS</sequence>
<accession>R1FGF4</accession>
<dbReference type="Gene3D" id="3.10.450.40">
    <property type="match status" value="1"/>
</dbReference>
<dbReference type="RefSeq" id="WP_004562218.1">
    <property type="nucleotide sequence ID" value="NZ_AOUO01000746.1"/>
</dbReference>